<dbReference type="InterPro" id="IPR029058">
    <property type="entry name" value="AB_hydrolase_fold"/>
</dbReference>
<dbReference type="Proteomes" id="UP000737171">
    <property type="component" value="Unassembled WGS sequence"/>
</dbReference>
<protein>
    <submittedName>
        <fullName evidence="1">Peptidase S10</fullName>
    </submittedName>
</protein>
<dbReference type="InterPro" id="IPR001563">
    <property type="entry name" value="Peptidase_S10"/>
</dbReference>
<dbReference type="PROSITE" id="PS51257">
    <property type="entry name" value="PROKAR_LIPOPROTEIN"/>
    <property type="match status" value="1"/>
</dbReference>
<dbReference type="Pfam" id="PF00450">
    <property type="entry name" value="Peptidase_S10"/>
    <property type="match status" value="1"/>
</dbReference>
<dbReference type="Gene3D" id="3.40.50.1820">
    <property type="entry name" value="alpha/beta hydrolase"/>
    <property type="match status" value="1"/>
</dbReference>
<evidence type="ECO:0000313" key="1">
    <source>
        <dbReference type="EMBL" id="NRF70916.1"/>
    </source>
</evidence>
<name>A0ABX2EQX5_9BURK</name>
<proteinExistence type="predicted"/>
<organism evidence="1 2">
    <name type="scientific">Pseudaquabacterium terrae</name>
    <dbReference type="NCBI Taxonomy" id="2732868"/>
    <lineage>
        <taxon>Bacteria</taxon>
        <taxon>Pseudomonadati</taxon>
        <taxon>Pseudomonadota</taxon>
        <taxon>Betaproteobacteria</taxon>
        <taxon>Burkholderiales</taxon>
        <taxon>Sphaerotilaceae</taxon>
        <taxon>Pseudaquabacterium</taxon>
    </lineage>
</organism>
<dbReference type="EMBL" id="JABRWJ010000009">
    <property type="protein sequence ID" value="NRF70916.1"/>
    <property type="molecule type" value="Genomic_DNA"/>
</dbReference>
<keyword evidence="2" id="KW-1185">Reference proteome</keyword>
<evidence type="ECO:0000313" key="2">
    <source>
        <dbReference type="Proteomes" id="UP000737171"/>
    </source>
</evidence>
<gene>
    <name evidence="1" type="ORF">HLB44_28315</name>
</gene>
<sequence>MKPDPLLAVRRLAAWAGLLGAIVGITGLVGCGGGGGGGASPAPPPAEPTFTDRTVYSNAANASLATPSEARAVTRHTWASGTRTLAYTATAGHLTATQVGTGTAQASFFYVAYTLDGAALPTRPVTFFFNGGPGSASMWLHLGSFGPKRLAANMPSNQLVDRFALVDNAETLLDVSDLVFVDAVGTGQSQAIAPMTNRMFWGVEADARVFRDFIARWLEVNGRRESPRVVFGESYGTLRAALLAEELEAAGVGVDGVVLLSSILDYNSNCAVFDPGFVNCAGFLPSYAATAAHFNAATPPPADVDAFVLGSMDFADQRYGPAVAAFLAGTGQPDTTLISQLAAMSGAPVGTWQQQFSLQPDLYRERFRPGQLIGRYDSRIIGAVGSALARDGDPSLTVIETPFVNAINELLPQTLNYRNPSPYVSFTLAAINNWQWLHDGKGLPDGVPDLAAAMLLNPRLRVLSLNGRHDLATPFHQTVLDLRRFGNRPTISVQHIPGGHMTYLDDNGRRAQREVLGNFYRSLRTTP</sequence>
<accession>A0ABX2EQX5</accession>
<comment type="caution">
    <text evidence="1">The sequence shown here is derived from an EMBL/GenBank/DDBJ whole genome shotgun (WGS) entry which is preliminary data.</text>
</comment>
<dbReference type="SUPFAM" id="SSF53474">
    <property type="entry name" value="alpha/beta-Hydrolases"/>
    <property type="match status" value="1"/>
</dbReference>
<dbReference type="RefSeq" id="WP_173130973.1">
    <property type="nucleotide sequence ID" value="NZ_JABRWJ010000009.1"/>
</dbReference>
<reference evidence="1 2" key="1">
    <citation type="submission" date="2020-05" db="EMBL/GenBank/DDBJ databases">
        <title>Aquincola sp. isolate from soil.</title>
        <authorList>
            <person name="Han J."/>
            <person name="Kim D.-U."/>
        </authorList>
    </citation>
    <scope>NUCLEOTIDE SEQUENCE [LARGE SCALE GENOMIC DNA]</scope>
    <source>
        <strain evidence="1 2">S2</strain>
    </source>
</reference>